<keyword evidence="3" id="KW-0670">Pyruvate</keyword>
<sequence>MAFMNNDVITNILVCGIGGQGVMTAAEILAQTAIAKGYDVKKSEVAGMAQRGGVVTSHVRFGKKVWSPVITPGTADILVGFEVAEGSRWADMLRPGGVAMVNTIRLTPPVVSIGLFKYPDDPVAQMRAAGVTVYDFDAGAIARELGDLKLVNTIMLGAIADYLPFPAADLEEQIIGRFRARKPAMVEANQKAFEMGRAAAERAASALGKAANG</sequence>
<proteinExistence type="predicted"/>
<evidence type="ECO:0000259" key="2">
    <source>
        <dbReference type="Pfam" id="PF01558"/>
    </source>
</evidence>
<dbReference type="SUPFAM" id="SSF53323">
    <property type="entry name" value="Pyruvate-ferredoxin oxidoreductase, PFOR, domain III"/>
    <property type="match status" value="1"/>
</dbReference>
<dbReference type="Gene3D" id="3.40.920.10">
    <property type="entry name" value="Pyruvate-ferredoxin oxidoreductase, PFOR, domain III"/>
    <property type="match status" value="1"/>
</dbReference>
<dbReference type="InterPro" id="IPR052198">
    <property type="entry name" value="IorB_Oxidoreductase"/>
</dbReference>
<dbReference type="Pfam" id="PF01558">
    <property type="entry name" value="POR"/>
    <property type="match status" value="1"/>
</dbReference>
<feature type="domain" description="Pyruvate/ketoisovalerate oxidoreductase catalytic" evidence="2">
    <location>
        <begin position="18"/>
        <end position="197"/>
    </location>
</feature>
<dbReference type="PANTHER" id="PTHR43854:SF1">
    <property type="entry name" value="INDOLEPYRUVATE OXIDOREDUCTASE SUBUNIT IORB"/>
    <property type="match status" value="1"/>
</dbReference>
<accession>A0A178MAD6</accession>
<dbReference type="InterPro" id="IPR019752">
    <property type="entry name" value="Pyrv/ketoisovalerate_OxRed_cat"/>
</dbReference>
<dbReference type="PANTHER" id="PTHR43854">
    <property type="entry name" value="INDOLEPYRUVATE OXIDOREDUCTASE SUBUNIT IORB"/>
    <property type="match status" value="1"/>
</dbReference>
<dbReference type="NCBIfam" id="NF005322">
    <property type="entry name" value="PRK06853.1-2"/>
    <property type="match status" value="1"/>
</dbReference>
<dbReference type="STRING" id="1437059.A6A05_17020"/>
<gene>
    <name evidence="3" type="ORF">A6A05_17020</name>
</gene>
<reference evidence="3 4" key="1">
    <citation type="submission" date="2016-04" db="EMBL/GenBank/DDBJ databases">
        <title>Draft genome sequence of freshwater magnetotactic bacteria Magnetospirillum marisnigri SP-1 and Magnetospirillum moscoviense BB-1.</title>
        <authorList>
            <person name="Koziaeva V."/>
            <person name="Dziuba M.V."/>
            <person name="Ivanov T.M."/>
            <person name="Kuznetsov B."/>
            <person name="Grouzdev D.S."/>
        </authorList>
    </citation>
    <scope>NUCLEOTIDE SEQUENCE [LARGE SCALE GENOMIC DNA]</scope>
    <source>
        <strain evidence="3 4">BB-1</strain>
    </source>
</reference>
<dbReference type="GO" id="GO:0016903">
    <property type="term" value="F:oxidoreductase activity, acting on the aldehyde or oxo group of donors"/>
    <property type="evidence" value="ECO:0007669"/>
    <property type="project" value="InterPro"/>
</dbReference>
<dbReference type="Proteomes" id="UP000078543">
    <property type="component" value="Unassembled WGS sequence"/>
</dbReference>
<protein>
    <submittedName>
        <fullName evidence="3">Indolepyruvate oxidoreductase</fullName>
    </submittedName>
</protein>
<evidence type="ECO:0000256" key="1">
    <source>
        <dbReference type="ARBA" id="ARBA00023002"/>
    </source>
</evidence>
<keyword evidence="1" id="KW-0560">Oxidoreductase</keyword>
<comment type="caution">
    <text evidence="3">The sequence shown here is derived from an EMBL/GenBank/DDBJ whole genome shotgun (WGS) entry which is preliminary data.</text>
</comment>
<organism evidence="3 4">
    <name type="scientific">Magnetospirillum moscoviense</name>
    <dbReference type="NCBI Taxonomy" id="1437059"/>
    <lineage>
        <taxon>Bacteria</taxon>
        <taxon>Pseudomonadati</taxon>
        <taxon>Pseudomonadota</taxon>
        <taxon>Alphaproteobacteria</taxon>
        <taxon>Rhodospirillales</taxon>
        <taxon>Rhodospirillaceae</taxon>
        <taxon>Magnetospirillum</taxon>
    </lineage>
</organism>
<dbReference type="AlphaFoldDB" id="A0A178MAD6"/>
<name>A0A178MAD6_9PROT</name>
<evidence type="ECO:0000313" key="4">
    <source>
        <dbReference type="Proteomes" id="UP000078543"/>
    </source>
</evidence>
<dbReference type="InterPro" id="IPR002869">
    <property type="entry name" value="Pyrv_flavodox_OxRed_cen"/>
</dbReference>
<evidence type="ECO:0000313" key="3">
    <source>
        <dbReference type="EMBL" id="OAN45157.1"/>
    </source>
</evidence>
<dbReference type="EMBL" id="LWQU01000188">
    <property type="protein sequence ID" value="OAN45157.1"/>
    <property type="molecule type" value="Genomic_DNA"/>
</dbReference>
<keyword evidence="4" id="KW-1185">Reference proteome</keyword>